<dbReference type="SUPFAM" id="SSF48452">
    <property type="entry name" value="TPR-like"/>
    <property type="match status" value="1"/>
</dbReference>
<dbReference type="InterPro" id="IPR046848">
    <property type="entry name" value="E_motif"/>
</dbReference>
<dbReference type="EMBL" id="OX459121">
    <property type="protein sequence ID" value="CAI9102782.1"/>
    <property type="molecule type" value="Genomic_DNA"/>
</dbReference>
<dbReference type="Pfam" id="PF20431">
    <property type="entry name" value="E_motif"/>
    <property type="match status" value="1"/>
</dbReference>
<dbReference type="InterPro" id="IPR002885">
    <property type="entry name" value="PPR_rpt"/>
</dbReference>
<dbReference type="FunFam" id="1.25.40.10:FF:001093">
    <property type="entry name" value="Pentatricopeptide repeat-containing protein At2g34400"/>
    <property type="match status" value="1"/>
</dbReference>
<dbReference type="GO" id="GO:0003723">
    <property type="term" value="F:RNA binding"/>
    <property type="evidence" value="ECO:0007669"/>
    <property type="project" value="InterPro"/>
</dbReference>
<evidence type="ECO:0000313" key="3">
    <source>
        <dbReference type="Proteomes" id="UP001161247"/>
    </source>
</evidence>
<dbReference type="GO" id="GO:0009451">
    <property type="term" value="P:RNA modification"/>
    <property type="evidence" value="ECO:0007669"/>
    <property type="project" value="InterPro"/>
</dbReference>
<dbReference type="Gene3D" id="1.25.40.10">
    <property type="entry name" value="Tetratricopeptide repeat domain"/>
    <property type="match status" value="4"/>
</dbReference>
<dbReference type="FunFam" id="1.25.40.10:FF:000196">
    <property type="entry name" value="Pentatricopeptide repeat-containing protein At4g14850"/>
    <property type="match status" value="1"/>
</dbReference>
<proteinExistence type="predicted"/>
<name>A0AAV1D7I9_OLDCO</name>
<dbReference type="Proteomes" id="UP001161247">
    <property type="component" value="Chromosome 4"/>
</dbReference>
<sequence length="631" mass="71948">MQFKSKIASWSSTRLSHRMFIYQTRKIMTHDSKLHSAAYSISEKLLLLLKQCKFIRQVQQIHTQMLIHSIEKHNFLLSKVIELKDFNYSLLIFTHLRNPNGYAFNIFIRGLTTTWKKFDSALNFFYKMKYLGLKPDNFTYPFVFISCGNLGAYDHGRLAHCGVLKGGLWLDFHVCHSLITMYSRCSQLGFARKVFDEMELRDLVSWNSMISGYSKMGFAREAVVLFDSMTDQQVVPDEMTLVSVLGACGDLGDLELGRSVEYYVTKNKMTLNSYIGSALIDMYGKCRDLCSARRIFDTMGMKDSITWNAMITGYAQNGYSDEAISLYKDMKAAGVKVDRITMVVVLSACASVGALEIGKHIFEYALLHDLKHDIYVCTALIDMFAKCGNLDYSFQVFENMTRKNEVSWNAMISALAFHGRAQEAISLFNRMVRGGGASPNDITFISVLSACVHAGLVDEGCRLFELMSSSFSITPKIEHYSCVVDLLSRAGRVYEAWDFIEKMPVKPDEVLLGSLLGACHKIRNIDVGERVTQLLLEMEPSNSGNYVISSKLYANERRWNDSARVRLLMRQKGVTKTPGCSWIETDSQLLEFHADEYLHYAQELYRVLNSLYEEMSFECHLSDEDIYLVEE</sequence>
<accession>A0AAV1D7I9</accession>
<keyword evidence="3" id="KW-1185">Reference proteome</keyword>
<protein>
    <submittedName>
        <fullName evidence="2">OLC1v1001115C1</fullName>
    </submittedName>
</protein>
<dbReference type="Pfam" id="PF01535">
    <property type="entry name" value="PPR"/>
    <property type="match status" value="2"/>
</dbReference>
<dbReference type="PANTHER" id="PTHR47926">
    <property type="entry name" value="PENTATRICOPEPTIDE REPEAT-CONTAINING PROTEIN"/>
    <property type="match status" value="1"/>
</dbReference>
<organism evidence="2 3">
    <name type="scientific">Oldenlandia corymbosa var. corymbosa</name>
    <dbReference type="NCBI Taxonomy" id="529605"/>
    <lineage>
        <taxon>Eukaryota</taxon>
        <taxon>Viridiplantae</taxon>
        <taxon>Streptophyta</taxon>
        <taxon>Embryophyta</taxon>
        <taxon>Tracheophyta</taxon>
        <taxon>Spermatophyta</taxon>
        <taxon>Magnoliopsida</taxon>
        <taxon>eudicotyledons</taxon>
        <taxon>Gunneridae</taxon>
        <taxon>Pentapetalae</taxon>
        <taxon>asterids</taxon>
        <taxon>lamiids</taxon>
        <taxon>Gentianales</taxon>
        <taxon>Rubiaceae</taxon>
        <taxon>Rubioideae</taxon>
        <taxon>Spermacoceae</taxon>
        <taxon>Hedyotis-Oldenlandia complex</taxon>
        <taxon>Oldenlandia</taxon>
    </lineage>
</organism>
<evidence type="ECO:0000313" key="2">
    <source>
        <dbReference type="EMBL" id="CAI9102782.1"/>
    </source>
</evidence>
<dbReference type="InterPro" id="IPR011990">
    <property type="entry name" value="TPR-like_helical_dom_sf"/>
</dbReference>
<dbReference type="FunFam" id="1.25.40.10:FF:001095">
    <property type="entry name" value="Pentatricopeptide repeat-containing protein At2g34400"/>
    <property type="match status" value="1"/>
</dbReference>
<keyword evidence="1" id="KW-0677">Repeat</keyword>
<dbReference type="InterPro" id="IPR046960">
    <property type="entry name" value="PPR_At4g14850-like_plant"/>
</dbReference>
<reference evidence="2" key="1">
    <citation type="submission" date="2023-03" db="EMBL/GenBank/DDBJ databases">
        <authorList>
            <person name="Julca I."/>
        </authorList>
    </citation>
    <scope>NUCLEOTIDE SEQUENCE</scope>
</reference>
<dbReference type="Pfam" id="PF13041">
    <property type="entry name" value="PPR_2"/>
    <property type="match status" value="3"/>
</dbReference>
<dbReference type="FunFam" id="1.25.40.10:FF:000284">
    <property type="entry name" value="Pentatricopeptide repeat-containing protein"/>
    <property type="match status" value="1"/>
</dbReference>
<evidence type="ECO:0000256" key="1">
    <source>
        <dbReference type="ARBA" id="ARBA00022737"/>
    </source>
</evidence>
<gene>
    <name evidence="2" type="ORF">OLC1_LOCUS12075</name>
</gene>
<dbReference type="Pfam" id="PF13812">
    <property type="entry name" value="PPR_3"/>
    <property type="match status" value="1"/>
</dbReference>
<dbReference type="PANTHER" id="PTHR47926:SF543">
    <property type="entry name" value="(WILD MALAYSIAN BANANA) HYPOTHETICAL PROTEIN"/>
    <property type="match status" value="1"/>
</dbReference>
<dbReference type="AlphaFoldDB" id="A0AAV1D7I9"/>
<dbReference type="NCBIfam" id="TIGR00756">
    <property type="entry name" value="PPR"/>
    <property type="match status" value="4"/>
</dbReference>